<evidence type="ECO:0008006" key="4">
    <source>
        <dbReference type="Google" id="ProtNLM"/>
    </source>
</evidence>
<reference evidence="2 3" key="1">
    <citation type="submission" date="2019-12" db="EMBL/GenBank/DDBJ databases">
        <title>Nocardia sp. nov. ET3-3 isolated from soil.</title>
        <authorList>
            <person name="Kanchanasin P."/>
            <person name="Tanasupawat S."/>
            <person name="Yuki M."/>
            <person name="Kudo T."/>
        </authorList>
    </citation>
    <scope>NUCLEOTIDE SEQUENCE [LARGE SCALE GENOMIC DNA]</scope>
    <source>
        <strain evidence="2 3">ET3-3</strain>
    </source>
</reference>
<dbReference type="InterPro" id="IPR036291">
    <property type="entry name" value="NAD(P)-bd_dom_sf"/>
</dbReference>
<dbReference type="AlphaFoldDB" id="A0A7K1UPT0"/>
<feature type="compositionally biased region" description="Basic residues" evidence="1">
    <location>
        <begin position="20"/>
        <end position="38"/>
    </location>
</feature>
<sequence length="92" mass="9980">MADSLQGGPHGDRRGQGTGRARHYRQRGHPRPDRRRLLPWRGTPESIAAAAPRNPHGRLGLPSDIAPVVAWLVGDEAGWVSGQTIRANGAMF</sequence>
<dbReference type="Proteomes" id="UP000466794">
    <property type="component" value="Unassembled WGS sequence"/>
</dbReference>
<name>A0A7K1UPT0_9NOCA</name>
<dbReference type="RefSeq" id="WP_157355094.1">
    <property type="nucleotide sequence ID" value="NZ_WRPP01000001.1"/>
</dbReference>
<evidence type="ECO:0000313" key="3">
    <source>
        <dbReference type="Proteomes" id="UP000466794"/>
    </source>
</evidence>
<evidence type="ECO:0000256" key="1">
    <source>
        <dbReference type="SAM" id="MobiDB-lite"/>
    </source>
</evidence>
<protein>
    <recommendedName>
        <fullName evidence="4">SDR family oxidoreductase</fullName>
    </recommendedName>
</protein>
<accession>A0A7K1UPT0</accession>
<gene>
    <name evidence="2" type="ORF">GPX89_03730</name>
</gene>
<comment type="caution">
    <text evidence="2">The sequence shown here is derived from an EMBL/GenBank/DDBJ whole genome shotgun (WGS) entry which is preliminary data.</text>
</comment>
<dbReference type="EMBL" id="WRPP01000001">
    <property type="protein sequence ID" value="MVU76352.1"/>
    <property type="molecule type" value="Genomic_DNA"/>
</dbReference>
<dbReference type="SUPFAM" id="SSF51735">
    <property type="entry name" value="NAD(P)-binding Rossmann-fold domains"/>
    <property type="match status" value="1"/>
</dbReference>
<evidence type="ECO:0000313" key="2">
    <source>
        <dbReference type="EMBL" id="MVU76352.1"/>
    </source>
</evidence>
<keyword evidence="3" id="KW-1185">Reference proteome</keyword>
<organism evidence="2 3">
    <name type="scientific">Nocardia terrae</name>
    <dbReference type="NCBI Taxonomy" id="2675851"/>
    <lineage>
        <taxon>Bacteria</taxon>
        <taxon>Bacillati</taxon>
        <taxon>Actinomycetota</taxon>
        <taxon>Actinomycetes</taxon>
        <taxon>Mycobacteriales</taxon>
        <taxon>Nocardiaceae</taxon>
        <taxon>Nocardia</taxon>
    </lineage>
</organism>
<proteinExistence type="predicted"/>
<dbReference type="Gene3D" id="3.40.50.720">
    <property type="entry name" value="NAD(P)-binding Rossmann-like Domain"/>
    <property type="match status" value="1"/>
</dbReference>
<feature type="region of interest" description="Disordered" evidence="1">
    <location>
        <begin position="1"/>
        <end position="42"/>
    </location>
</feature>